<gene>
    <name evidence="9" type="ORF">GRF29_185g768176</name>
</gene>
<dbReference type="EMBL" id="WVTA01000016">
    <property type="protein sequence ID" value="KAK3201385.1"/>
    <property type="molecule type" value="Genomic_DNA"/>
</dbReference>
<evidence type="ECO:0000256" key="8">
    <source>
        <dbReference type="SAM" id="MobiDB-lite"/>
    </source>
</evidence>
<evidence type="ECO:0000256" key="5">
    <source>
        <dbReference type="ARBA" id="ARBA00023163"/>
    </source>
</evidence>
<feature type="region of interest" description="Disordered" evidence="8">
    <location>
        <begin position="148"/>
        <end position="280"/>
    </location>
</feature>
<evidence type="ECO:0008006" key="11">
    <source>
        <dbReference type="Google" id="ProtNLM"/>
    </source>
</evidence>
<protein>
    <recommendedName>
        <fullName evidence="11">CT20-domain-containing protein</fullName>
    </recommendedName>
</protein>
<keyword evidence="6" id="KW-0539">Nucleus</keyword>
<feature type="compositionally biased region" description="Polar residues" evidence="8">
    <location>
        <begin position="223"/>
        <end position="232"/>
    </location>
</feature>
<evidence type="ECO:0000313" key="9">
    <source>
        <dbReference type="EMBL" id="KAK3201385.1"/>
    </source>
</evidence>
<proteinExistence type="inferred from homology"/>
<dbReference type="Proteomes" id="UP001280581">
    <property type="component" value="Unassembled WGS sequence"/>
</dbReference>
<keyword evidence="5" id="KW-0804">Transcription</keyword>
<evidence type="ECO:0000256" key="2">
    <source>
        <dbReference type="ARBA" id="ARBA00007117"/>
    </source>
</evidence>
<comment type="caution">
    <text evidence="9">The sequence shown here is derived from an EMBL/GenBank/DDBJ whole genome shotgun (WGS) entry which is preliminary data.</text>
</comment>
<comment type="function">
    <text evidence="7">Component of the NuA4 histone acetyltransferase complex which is involved in transcriptional activation of selected genes principally by acetylation of nucleosomal histone H4 and H2A. The NuA4 complex is also involved in DNA repair.</text>
</comment>
<name>A0AAN6LSE0_9PLEO</name>
<dbReference type="AlphaFoldDB" id="A0AAN6LSE0"/>
<evidence type="ECO:0000256" key="6">
    <source>
        <dbReference type="ARBA" id="ARBA00023242"/>
    </source>
</evidence>
<dbReference type="GO" id="GO:0006325">
    <property type="term" value="P:chromatin organization"/>
    <property type="evidence" value="ECO:0007669"/>
    <property type="project" value="UniProtKB-KW"/>
</dbReference>
<keyword evidence="3" id="KW-0156">Chromatin regulator</keyword>
<evidence type="ECO:0000313" key="10">
    <source>
        <dbReference type="Proteomes" id="UP001280581"/>
    </source>
</evidence>
<comment type="subcellular location">
    <subcellularLocation>
        <location evidence="1">Nucleus</location>
    </subcellularLocation>
</comment>
<keyword evidence="4" id="KW-0805">Transcription regulation</keyword>
<dbReference type="Pfam" id="PF07904">
    <property type="entry name" value="Eaf7"/>
    <property type="match status" value="1"/>
</dbReference>
<comment type="similarity">
    <text evidence="2">Belongs to the EAF7 family.</text>
</comment>
<feature type="compositionally biased region" description="Acidic residues" evidence="8">
    <location>
        <begin position="236"/>
        <end position="256"/>
    </location>
</feature>
<evidence type="ECO:0000256" key="1">
    <source>
        <dbReference type="ARBA" id="ARBA00004123"/>
    </source>
</evidence>
<dbReference type="PANTHER" id="PTHR13581:SF5">
    <property type="entry name" value="MRG_MORF4L-BINDING PROTEIN"/>
    <property type="match status" value="1"/>
</dbReference>
<evidence type="ECO:0000256" key="7">
    <source>
        <dbReference type="ARBA" id="ARBA00025178"/>
    </source>
</evidence>
<organism evidence="9 10">
    <name type="scientific">Pseudopithomyces chartarum</name>
    <dbReference type="NCBI Taxonomy" id="1892770"/>
    <lineage>
        <taxon>Eukaryota</taxon>
        <taxon>Fungi</taxon>
        <taxon>Dikarya</taxon>
        <taxon>Ascomycota</taxon>
        <taxon>Pezizomycotina</taxon>
        <taxon>Dothideomycetes</taxon>
        <taxon>Pleosporomycetidae</taxon>
        <taxon>Pleosporales</taxon>
        <taxon>Massarineae</taxon>
        <taxon>Didymosphaeriaceae</taxon>
        <taxon>Pseudopithomyces</taxon>
    </lineage>
</organism>
<dbReference type="PANTHER" id="PTHR13581">
    <property type="entry name" value="MRG-BINDING PROTEIN"/>
    <property type="match status" value="1"/>
</dbReference>
<feature type="region of interest" description="Disordered" evidence="8">
    <location>
        <begin position="1"/>
        <end position="39"/>
    </location>
</feature>
<accession>A0AAN6LSE0</accession>
<sequence length="280" mass="31148">MPPRKRAKASAASTPIADAQPKTPQDTGPTPDEELLNDAWSDEQETQLFKSMMKWKPTGMHKHFRMILIHADLRSHGFATDDAPHTRIPAVWSKVASFYDLPALDEREDAYEFSDEPNPHDPDEAWSIPDFDLPEDDFGELIWQRRFHGPDSESSSSPPAVPFQDGELPYVPDMGMLKDLPDGIRSQQAESAAEATPTPKKGKTTRASRGVAKNGKVGRGQAAKNSKAQSAVSESTEGEEEEDDEEESTQESEEDTAPSTRRTNRAKGRTQPPPKRTRKR</sequence>
<dbReference type="GO" id="GO:0035267">
    <property type="term" value="C:NuA4 histone acetyltransferase complex"/>
    <property type="evidence" value="ECO:0007669"/>
    <property type="project" value="TreeGrafter"/>
</dbReference>
<dbReference type="InterPro" id="IPR012423">
    <property type="entry name" value="Eaf7/MRGBP"/>
</dbReference>
<reference evidence="9 10" key="1">
    <citation type="submission" date="2021-02" db="EMBL/GenBank/DDBJ databases">
        <title>Genome assembly of Pseudopithomyces chartarum.</title>
        <authorList>
            <person name="Jauregui R."/>
            <person name="Singh J."/>
            <person name="Voisey C."/>
        </authorList>
    </citation>
    <scope>NUCLEOTIDE SEQUENCE [LARGE SCALE GENOMIC DNA]</scope>
    <source>
        <strain evidence="9 10">AGR01</strain>
    </source>
</reference>
<evidence type="ECO:0000256" key="3">
    <source>
        <dbReference type="ARBA" id="ARBA00022853"/>
    </source>
</evidence>
<dbReference type="GO" id="GO:0005634">
    <property type="term" value="C:nucleus"/>
    <property type="evidence" value="ECO:0007669"/>
    <property type="project" value="UniProtKB-SubCell"/>
</dbReference>
<evidence type="ECO:0000256" key="4">
    <source>
        <dbReference type="ARBA" id="ARBA00023015"/>
    </source>
</evidence>
<keyword evidence="10" id="KW-1185">Reference proteome</keyword>
<dbReference type="GO" id="GO:0006357">
    <property type="term" value="P:regulation of transcription by RNA polymerase II"/>
    <property type="evidence" value="ECO:0007669"/>
    <property type="project" value="TreeGrafter"/>
</dbReference>